<proteinExistence type="predicted"/>
<keyword evidence="2" id="KW-1185">Reference proteome</keyword>
<organism evidence="1 2">
    <name type="scientific">Gossypium arboreum</name>
    <name type="common">Tree cotton</name>
    <name type="synonym">Gossypium nanking</name>
    <dbReference type="NCBI Taxonomy" id="29729"/>
    <lineage>
        <taxon>Eukaryota</taxon>
        <taxon>Viridiplantae</taxon>
        <taxon>Streptophyta</taxon>
        <taxon>Embryophyta</taxon>
        <taxon>Tracheophyta</taxon>
        <taxon>Spermatophyta</taxon>
        <taxon>Magnoliopsida</taxon>
        <taxon>eudicotyledons</taxon>
        <taxon>Gunneridae</taxon>
        <taxon>Pentapetalae</taxon>
        <taxon>rosids</taxon>
        <taxon>malvids</taxon>
        <taxon>Malvales</taxon>
        <taxon>Malvaceae</taxon>
        <taxon>Malvoideae</taxon>
        <taxon>Gossypium</taxon>
    </lineage>
</organism>
<gene>
    <name evidence="1" type="ORF">F383_13871</name>
</gene>
<dbReference type="EMBL" id="KN391686">
    <property type="protein sequence ID" value="KHG09626.1"/>
    <property type="molecule type" value="Genomic_DNA"/>
</dbReference>
<evidence type="ECO:0000313" key="2">
    <source>
        <dbReference type="Proteomes" id="UP000032142"/>
    </source>
</evidence>
<dbReference type="AlphaFoldDB" id="A0A0B0NF14"/>
<accession>A0A0B0NF14</accession>
<protein>
    <submittedName>
        <fullName evidence="1">Uncharacterized protein</fullName>
    </submittedName>
</protein>
<sequence length="71" mass="8563">MSYTSSQQVTQTSWHEYPIYFLKFNREFYYLYSHNIFSSPQLSNLCYNNFNTIQIHILLILGLDSIFLNLQ</sequence>
<reference evidence="2" key="1">
    <citation type="submission" date="2014-09" db="EMBL/GenBank/DDBJ databases">
        <authorList>
            <person name="Mudge J."/>
            <person name="Ramaraj T."/>
            <person name="Lindquist I.E."/>
            <person name="Bharti A.K."/>
            <person name="Sundararajan A."/>
            <person name="Cameron C.T."/>
            <person name="Woodward J.E."/>
            <person name="May G.D."/>
            <person name="Brubaker C."/>
            <person name="Broadhvest J."/>
            <person name="Wilkins T.A."/>
        </authorList>
    </citation>
    <scope>NUCLEOTIDE SEQUENCE</scope>
    <source>
        <strain evidence="2">cv. AKA8401</strain>
    </source>
</reference>
<dbReference type="Proteomes" id="UP000032142">
    <property type="component" value="Unassembled WGS sequence"/>
</dbReference>
<evidence type="ECO:0000313" key="1">
    <source>
        <dbReference type="EMBL" id="KHG09626.1"/>
    </source>
</evidence>
<name>A0A0B0NF14_GOSAR</name>